<evidence type="ECO:0000256" key="2">
    <source>
        <dbReference type="ARBA" id="ARBA00022803"/>
    </source>
</evidence>
<dbReference type="InterPro" id="IPR011990">
    <property type="entry name" value="TPR-like_helical_dom_sf"/>
</dbReference>
<reference evidence="4 5" key="1">
    <citation type="submission" date="2024-04" db="EMBL/GenBank/DDBJ databases">
        <title>Novel species of the genus Ideonella isolated from streams.</title>
        <authorList>
            <person name="Lu H."/>
        </authorList>
    </citation>
    <scope>NUCLEOTIDE SEQUENCE [LARGE SCALE GENOMIC DNA]</scope>
    <source>
        <strain evidence="4 5">BYS139W</strain>
    </source>
</reference>
<evidence type="ECO:0000313" key="5">
    <source>
        <dbReference type="Proteomes" id="UP001368500"/>
    </source>
</evidence>
<dbReference type="PANTHER" id="PTHR44858:SF1">
    <property type="entry name" value="UDP-N-ACETYLGLUCOSAMINE--PEPTIDE N-ACETYLGLUCOSAMINYLTRANSFERASE SPINDLY-RELATED"/>
    <property type="match status" value="1"/>
</dbReference>
<dbReference type="RefSeq" id="WP_341375059.1">
    <property type="nucleotide sequence ID" value="NZ_JBBUTF010000013.1"/>
</dbReference>
<keyword evidence="1" id="KW-0677">Repeat</keyword>
<dbReference type="InterPro" id="IPR019734">
    <property type="entry name" value="TPR_rpt"/>
</dbReference>
<feature type="repeat" description="TPR" evidence="3">
    <location>
        <begin position="40"/>
        <end position="73"/>
    </location>
</feature>
<protein>
    <submittedName>
        <fullName evidence="4">Type IV pilus biogenesis/stability protein PilW</fullName>
    </submittedName>
</protein>
<dbReference type="SUPFAM" id="SSF48452">
    <property type="entry name" value="TPR-like"/>
    <property type="match status" value="1"/>
</dbReference>
<feature type="repeat" description="TPR" evidence="3">
    <location>
        <begin position="144"/>
        <end position="177"/>
    </location>
</feature>
<dbReference type="PROSITE" id="PS50005">
    <property type="entry name" value="TPR"/>
    <property type="match status" value="3"/>
</dbReference>
<organism evidence="4 5">
    <name type="scientific">Pseudaquabacterium rugosum</name>
    <dbReference type="NCBI Taxonomy" id="2984194"/>
    <lineage>
        <taxon>Bacteria</taxon>
        <taxon>Pseudomonadati</taxon>
        <taxon>Pseudomonadota</taxon>
        <taxon>Betaproteobacteria</taxon>
        <taxon>Burkholderiales</taxon>
        <taxon>Sphaerotilaceae</taxon>
        <taxon>Pseudaquabacterium</taxon>
    </lineage>
</organism>
<dbReference type="PANTHER" id="PTHR44858">
    <property type="entry name" value="TETRATRICOPEPTIDE REPEAT PROTEIN 6"/>
    <property type="match status" value="1"/>
</dbReference>
<dbReference type="Pfam" id="PF13432">
    <property type="entry name" value="TPR_16"/>
    <property type="match status" value="1"/>
</dbReference>
<dbReference type="PROSITE" id="PS50293">
    <property type="entry name" value="TPR_REGION"/>
    <property type="match status" value="1"/>
</dbReference>
<dbReference type="EMBL" id="JBBUTF010000013">
    <property type="protein sequence ID" value="MEK8027283.1"/>
    <property type="molecule type" value="Genomic_DNA"/>
</dbReference>
<gene>
    <name evidence="4" type="primary">pilW</name>
    <name evidence="4" type="ORF">AACH11_15060</name>
</gene>
<dbReference type="SMART" id="SM00028">
    <property type="entry name" value="TPR"/>
    <property type="match status" value="3"/>
</dbReference>
<dbReference type="Proteomes" id="UP001368500">
    <property type="component" value="Unassembled WGS sequence"/>
</dbReference>
<evidence type="ECO:0000313" key="4">
    <source>
        <dbReference type="EMBL" id="MEK8027283.1"/>
    </source>
</evidence>
<keyword evidence="5" id="KW-1185">Reference proteome</keyword>
<evidence type="ECO:0000256" key="1">
    <source>
        <dbReference type="ARBA" id="ARBA00022737"/>
    </source>
</evidence>
<sequence length="259" mass="28695">MLWIALSTAGPALLGGCAPLPSASQGPQTDVDRTDAQKRARSRLELAAAYFGRGQFDTALDDVKRALQISPDLPEAYNLRGLIYAAIGQDRLADESFRQALQLSPDDGAIMHNRAWTLCQRGAYADAQTQFEALLRLPGYRDALRTWLARGVCYGRAGQWPAAEQALMRAYELDPSNPVAGYSLAEVLHRRGDDERARFYISRVNQNADAVNAQSLWLALRIERRLGQGAAERVLGEQLRTRFPQAPETSLYEGGRFDD</sequence>
<dbReference type="Gene3D" id="1.25.40.10">
    <property type="entry name" value="Tetratricopeptide repeat domain"/>
    <property type="match status" value="1"/>
</dbReference>
<feature type="repeat" description="TPR" evidence="3">
    <location>
        <begin position="74"/>
        <end position="107"/>
    </location>
</feature>
<keyword evidence="2 3" id="KW-0802">TPR repeat</keyword>
<dbReference type="InterPro" id="IPR013360">
    <property type="entry name" value="Pilus_4_PilW"/>
</dbReference>
<dbReference type="InterPro" id="IPR050498">
    <property type="entry name" value="Ycf3"/>
</dbReference>
<dbReference type="Pfam" id="PF13414">
    <property type="entry name" value="TPR_11"/>
    <property type="match status" value="1"/>
</dbReference>
<accession>A0ABU9BFA0</accession>
<comment type="caution">
    <text evidence="4">The sequence shown here is derived from an EMBL/GenBank/DDBJ whole genome shotgun (WGS) entry which is preliminary data.</text>
</comment>
<dbReference type="NCBIfam" id="TIGR02521">
    <property type="entry name" value="type_IV_pilW"/>
    <property type="match status" value="1"/>
</dbReference>
<name>A0ABU9BFA0_9BURK</name>
<evidence type="ECO:0000256" key="3">
    <source>
        <dbReference type="PROSITE-ProRule" id="PRU00339"/>
    </source>
</evidence>
<proteinExistence type="predicted"/>